<comment type="caution">
    <text evidence="1">The sequence shown here is derived from an EMBL/GenBank/DDBJ whole genome shotgun (WGS) entry which is preliminary data.</text>
</comment>
<reference evidence="1 2" key="1">
    <citation type="submission" date="2017-05" db="EMBL/GenBank/DDBJ databases">
        <title>Genome sequence for an aflatoxigenic pathogen of Argentinian peanut, Aspergillus arachidicola.</title>
        <authorList>
            <person name="Moore G."/>
            <person name="Beltz S.B."/>
            <person name="Mack B.M."/>
        </authorList>
    </citation>
    <scope>NUCLEOTIDE SEQUENCE [LARGE SCALE GENOMIC DNA]</scope>
    <source>
        <strain evidence="1 2">CBS 117610</strain>
    </source>
</reference>
<sequence>MARSGYSETDSINESFENIMDKLEGGLNLPKCDLESTPPWSLDYNVPAWAILYNRSLPVPKDTIHIYPYYTVESGIMVEFTTELDGVYELALVPLRYPGPRAEYLFEEAADNLWESIQSFLWYGTAYNPAREAPLYQHSCPSPVQRQCTRPPTVILAFKIGEDVFVEWADVWDQCKVIDHYFVAPMDRNGTIAPHHGEDAGQHDGRQCVKLISPPLFTHDSHNELRILISPQLMSEQEEAFLLPQQLHVNVDQGYMLNIDNGSYFDMENYQAVLYVNIEGASLPQDKEYSVIISSLARTNHELESEPLPISINWGSAIQVIWSAVAAIPPSRISQSSKLSGVPFALQVTLVDPSRNNYRISQPSQPWFLLQIIGPLDPPSLKLTSHFDRGVTFS</sequence>
<gene>
    <name evidence="1" type="ORF">AARAC_003126</name>
</gene>
<keyword evidence="2" id="KW-1185">Reference proteome</keyword>
<dbReference type="EMBL" id="NEXV01000490">
    <property type="protein sequence ID" value="PIG82813.1"/>
    <property type="molecule type" value="Genomic_DNA"/>
</dbReference>
<evidence type="ECO:0000313" key="2">
    <source>
        <dbReference type="Proteomes" id="UP000231358"/>
    </source>
</evidence>
<accession>A0A2G7FQH3</accession>
<dbReference type="Proteomes" id="UP000231358">
    <property type="component" value="Unassembled WGS sequence"/>
</dbReference>
<name>A0A2G7FQH3_9EURO</name>
<protein>
    <submittedName>
        <fullName evidence="1">Uncharacterized protein</fullName>
    </submittedName>
</protein>
<evidence type="ECO:0000313" key="1">
    <source>
        <dbReference type="EMBL" id="PIG82813.1"/>
    </source>
</evidence>
<proteinExistence type="predicted"/>
<dbReference type="AlphaFoldDB" id="A0A2G7FQH3"/>
<organism evidence="1 2">
    <name type="scientific">Aspergillus arachidicola</name>
    <dbReference type="NCBI Taxonomy" id="656916"/>
    <lineage>
        <taxon>Eukaryota</taxon>
        <taxon>Fungi</taxon>
        <taxon>Dikarya</taxon>
        <taxon>Ascomycota</taxon>
        <taxon>Pezizomycotina</taxon>
        <taxon>Eurotiomycetes</taxon>
        <taxon>Eurotiomycetidae</taxon>
        <taxon>Eurotiales</taxon>
        <taxon>Aspergillaceae</taxon>
        <taxon>Aspergillus</taxon>
        <taxon>Aspergillus subgen. Circumdati</taxon>
    </lineage>
</organism>